<evidence type="ECO:0000313" key="3">
    <source>
        <dbReference type="Proteomes" id="UP000070544"/>
    </source>
</evidence>
<accession>A0A139AFR5</accession>
<keyword evidence="3" id="KW-1185">Reference proteome</keyword>
<dbReference type="Proteomes" id="UP000070544">
    <property type="component" value="Unassembled WGS sequence"/>
</dbReference>
<sequence length="109" mass="11533">MAAADPSSIDAAGASPFAGGPTLKDVLERANKLSKQVEQLSKFIQSFPTQSPLLSGAGAKAAPAEGDQNSAARIAELERENAELRERLEQAEMKIRFSSLHGTEDHEAA</sequence>
<protein>
    <submittedName>
        <fullName evidence="2">Uncharacterized protein</fullName>
    </submittedName>
</protein>
<dbReference type="SUPFAM" id="SSF75704">
    <property type="entry name" value="Mitotic arrest deficient-like 1, Mad1"/>
    <property type="match status" value="1"/>
</dbReference>
<evidence type="ECO:0000313" key="2">
    <source>
        <dbReference type="EMBL" id="KXS15253.1"/>
    </source>
</evidence>
<organism evidence="2 3">
    <name type="scientific">Gonapodya prolifera (strain JEL478)</name>
    <name type="common">Monoblepharis prolifera</name>
    <dbReference type="NCBI Taxonomy" id="1344416"/>
    <lineage>
        <taxon>Eukaryota</taxon>
        <taxon>Fungi</taxon>
        <taxon>Fungi incertae sedis</taxon>
        <taxon>Chytridiomycota</taxon>
        <taxon>Chytridiomycota incertae sedis</taxon>
        <taxon>Monoblepharidomycetes</taxon>
        <taxon>Monoblepharidales</taxon>
        <taxon>Gonapodyaceae</taxon>
        <taxon>Gonapodya</taxon>
    </lineage>
</organism>
<dbReference type="AlphaFoldDB" id="A0A139AFR5"/>
<feature type="region of interest" description="Disordered" evidence="1">
    <location>
        <begin position="49"/>
        <end position="69"/>
    </location>
</feature>
<feature type="region of interest" description="Disordered" evidence="1">
    <location>
        <begin position="1"/>
        <end position="21"/>
    </location>
</feature>
<dbReference type="OrthoDB" id="2174038at2759"/>
<gene>
    <name evidence="2" type="ORF">M427DRAFT_56880</name>
</gene>
<dbReference type="EMBL" id="KQ965763">
    <property type="protein sequence ID" value="KXS15253.1"/>
    <property type="molecule type" value="Genomic_DNA"/>
</dbReference>
<name>A0A139AFR5_GONPJ</name>
<reference evidence="2 3" key="1">
    <citation type="journal article" date="2015" name="Genome Biol. Evol.">
        <title>Phylogenomic analyses indicate that early fungi evolved digesting cell walls of algal ancestors of land plants.</title>
        <authorList>
            <person name="Chang Y."/>
            <person name="Wang S."/>
            <person name="Sekimoto S."/>
            <person name="Aerts A.L."/>
            <person name="Choi C."/>
            <person name="Clum A."/>
            <person name="LaButti K.M."/>
            <person name="Lindquist E.A."/>
            <person name="Yee Ngan C."/>
            <person name="Ohm R.A."/>
            <person name="Salamov A.A."/>
            <person name="Grigoriev I.V."/>
            <person name="Spatafora J.W."/>
            <person name="Berbee M.L."/>
        </authorList>
    </citation>
    <scope>NUCLEOTIDE SEQUENCE [LARGE SCALE GENOMIC DNA]</scope>
    <source>
        <strain evidence="2 3">JEL478</strain>
    </source>
</reference>
<proteinExistence type="predicted"/>
<evidence type="ECO:0000256" key="1">
    <source>
        <dbReference type="SAM" id="MobiDB-lite"/>
    </source>
</evidence>